<feature type="compositionally biased region" description="Gly residues" evidence="10">
    <location>
        <begin position="61"/>
        <end position="70"/>
    </location>
</feature>
<dbReference type="Proteomes" id="UP001623330">
    <property type="component" value="Unassembled WGS sequence"/>
</dbReference>
<keyword evidence="6 9" id="KW-0804">Transcription</keyword>
<keyword evidence="5 9" id="KW-0010">Activator</keyword>
<evidence type="ECO:0000256" key="2">
    <source>
        <dbReference type="ARBA" id="ARBA00007526"/>
    </source>
</evidence>
<dbReference type="InterPro" id="IPR007018">
    <property type="entry name" value="Mediator_Med6"/>
</dbReference>
<gene>
    <name evidence="11" type="ORF">RNJ44_02748</name>
</gene>
<comment type="subcellular location">
    <subcellularLocation>
        <location evidence="1 9">Nucleus</location>
    </subcellularLocation>
</comment>
<dbReference type="EMBL" id="JBEVYD010000002">
    <property type="protein sequence ID" value="KAL3234960.1"/>
    <property type="molecule type" value="Genomic_DNA"/>
</dbReference>
<keyword evidence="4 9" id="KW-0805">Transcription regulation</keyword>
<dbReference type="PANTHER" id="PTHR13104">
    <property type="entry name" value="MED-6-RELATED"/>
    <property type="match status" value="1"/>
</dbReference>
<feature type="region of interest" description="Disordered" evidence="10">
    <location>
        <begin position="54"/>
        <end position="101"/>
    </location>
</feature>
<feature type="compositionally biased region" description="Polar residues" evidence="10">
    <location>
        <begin position="290"/>
        <end position="301"/>
    </location>
</feature>
<evidence type="ECO:0000256" key="10">
    <source>
        <dbReference type="SAM" id="MobiDB-lite"/>
    </source>
</evidence>
<feature type="compositionally biased region" description="Gly residues" evidence="10">
    <location>
        <begin position="81"/>
        <end position="94"/>
    </location>
</feature>
<dbReference type="PIRSF" id="PIRSF013286">
    <property type="entry name" value="MED6_fungi"/>
    <property type="match status" value="1"/>
</dbReference>
<evidence type="ECO:0000256" key="4">
    <source>
        <dbReference type="ARBA" id="ARBA00023015"/>
    </source>
</evidence>
<dbReference type="Gene3D" id="3.10.450.580">
    <property type="entry name" value="Mediator complex, subunit Med6"/>
    <property type="match status" value="1"/>
</dbReference>
<evidence type="ECO:0000256" key="6">
    <source>
        <dbReference type="ARBA" id="ARBA00023163"/>
    </source>
</evidence>
<evidence type="ECO:0000256" key="1">
    <source>
        <dbReference type="ARBA" id="ARBA00004123"/>
    </source>
</evidence>
<comment type="subunit">
    <text evidence="9">Component of the Mediator complex.</text>
</comment>
<name>A0ABR4P079_9SACH</name>
<sequence length="326" mass="35011">MNTPLDELQWKSPEWIQAFGLRTENVLDYFAESPFFEKTANNHVIKMQRQFSQINNPPAGANGGASGSGDGEAEGDNDNDGLGGVGRNGSTHGGRGQDQEFSHLDPIRRSILAKYPMHAALEKELMKLRGVEYVLSSVREPDFWVIKKQSRTAATTTELIQAYYIIGANVYQSPSVFKVVQSRLLSCSYHISSTLSELQTMVEFQPSQGVQYKSIMDMPSTSRKQSNNIAGSVPGTASAGLNMPSGPTNPGGRLNSGVGNSGMLMGGPGSVIPQSVGMTGTTGQTGQTGATSRFENGSSRSSADIISTETLDRLMITSIKSKPEYI</sequence>
<reference evidence="11 12" key="1">
    <citation type="submission" date="2024-05" db="EMBL/GenBank/DDBJ databases">
        <title>Long read based assembly of the Candida bracarensis genome reveals expanded adhesin content.</title>
        <authorList>
            <person name="Marcet-Houben M."/>
            <person name="Ksiezopolska E."/>
            <person name="Gabaldon T."/>
        </authorList>
    </citation>
    <scope>NUCLEOTIDE SEQUENCE [LARGE SCALE GENOMIC DNA]</scope>
    <source>
        <strain evidence="11 12">CBM6</strain>
    </source>
</reference>
<organism evidence="11 12">
    <name type="scientific">Nakaseomyces bracarensis</name>
    <dbReference type="NCBI Taxonomy" id="273131"/>
    <lineage>
        <taxon>Eukaryota</taxon>
        <taxon>Fungi</taxon>
        <taxon>Dikarya</taxon>
        <taxon>Ascomycota</taxon>
        <taxon>Saccharomycotina</taxon>
        <taxon>Saccharomycetes</taxon>
        <taxon>Saccharomycetales</taxon>
        <taxon>Saccharomycetaceae</taxon>
        <taxon>Nakaseomyces</taxon>
    </lineage>
</organism>
<evidence type="ECO:0000313" key="11">
    <source>
        <dbReference type="EMBL" id="KAL3234960.1"/>
    </source>
</evidence>
<feature type="compositionally biased region" description="Low complexity" evidence="10">
    <location>
        <begin position="277"/>
        <end position="289"/>
    </location>
</feature>
<comment type="caution">
    <text evidence="11">The sequence shown here is derived from an EMBL/GenBank/DDBJ whole genome shotgun (WGS) entry which is preliminary data.</text>
</comment>
<feature type="region of interest" description="Disordered" evidence="10">
    <location>
        <begin position="220"/>
        <end position="301"/>
    </location>
</feature>
<evidence type="ECO:0000256" key="5">
    <source>
        <dbReference type="ARBA" id="ARBA00023159"/>
    </source>
</evidence>
<evidence type="ECO:0000256" key="9">
    <source>
        <dbReference type="PIRNR" id="PIRNR013286"/>
    </source>
</evidence>
<protein>
    <recommendedName>
        <fullName evidence="3 9">Mediator of RNA polymerase II transcription subunit 6</fullName>
    </recommendedName>
    <alternativeName>
        <fullName evidence="8 9">Mediator complex subunit 6</fullName>
    </alternativeName>
</protein>
<keyword evidence="7 9" id="KW-0539">Nucleus</keyword>
<evidence type="ECO:0000256" key="7">
    <source>
        <dbReference type="ARBA" id="ARBA00023242"/>
    </source>
</evidence>
<evidence type="ECO:0000256" key="8">
    <source>
        <dbReference type="ARBA" id="ARBA00031259"/>
    </source>
</evidence>
<evidence type="ECO:0000313" key="12">
    <source>
        <dbReference type="Proteomes" id="UP001623330"/>
    </source>
</evidence>
<comment type="similarity">
    <text evidence="2 9">Belongs to the Mediator complex subunit 6 family.</text>
</comment>
<evidence type="ECO:0000256" key="3">
    <source>
        <dbReference type="ARBA" id="ARBA00020634"/>
    </source>
</evidence>
<dbReference type="InterPro" id="IPR016612">
    <property type="entry name" value="Mediator_Med6_fun"/>
</dbReference>
<accession>A0ABR4P079</accession>
<keyword evidence="12" id="KW-1185">Reference proteome</keyword>
<proteinExistence type="inferred from homology"/>
<dbReference type="Pfam" id="PF04934">
    <property type="entry name" value="Med6"/>
    <property type="match status" value="1"/>
</dbReference>
<feature type="compositionally biased region" description="Polar residues" evidence="10">
    <location>
        <begin position="220"/>
        <end position="230"/>
    </location>
</feature>
<comment type="function">
    <text evidence="9">Component of the Mediator complex, a coactivator involved in the regulated transcription of nearly all RNA polymerase II-dependent genes. Mediator functions as a bridge to convey information from gene-specific regulatory proteins to the basal RNA polymerase II transcription machinery.</text>
</comment>
<dbReference type="InterPro" id="IPR038566">
    <property type="entry name" value="Mediator_Med6_sf"/>
</dbReference>